<keyword evidence="2" id="KW-0698">rRNA processing</keyword>
<dbReference type="OrthoDB" id="263560at2759"/>
<dbReference type="PANTHER" id="PTHR21250">
    <property type="entry name" value="PRE-RRNA-PROCESSING PROTEIN TSR2 HOMOLOG"/>
    <property type="match status" value="1"/>
</dbReference>
<dbReference type="InterPro" id="IPR019398">
    <property type="entry name" value="Pre-rRNA_process_TSR2"/>
</dbReference>
<feature type="region of interest" description="Disordered" evidence="3">
    <location>
        <begin position="136"/>
        <end position="206"/>
    </location>
</feature>
<accession>A0A165DR79</accession>
<evidence type="ECO:0000256" key="1">
    <source>
        <dbReference type="ARBA" id="ARBA00006524"/>
    </source>
</evidence>
<name>A0A165DR79_9BASI</name>
<dbReference type="Pfam" id="PF10273">
    <property type="entry name" value="WGG"/>
    <property type="match status" value="1"/>
</dbReference>
<proteinExistence type="inferred from homology"/>
<evidence type="ECO:0000313" key="4">
    <source>
        <dbReference type="EMBL" id="KZT53362.1"/>
    </source>
</evidence>
<dbReference type="EMBL" id="KV424039">
    <property type="protein sequence ID" value="KZT53362.1"/>
    <property type="molecule type" value="Genomic_DNA"/>
</dbReference>
<protein>
    <recommendedName>
        <fullName evidence="6">Pre-rRNA-processing protein TSR2</fullName>
    </recommendedName>
</protein>
<dbReference type="Proteomes" id="UP000076842">
    <property type="component" value="Unassembled WGS sequence"/>
</dbReference>
<dbReference type="STRING" id="1353952.A0A165DR79"/>
<gene>
    <name evidence="4" type="ORF">CALCODRAFT_440201</name>
</gene>
<comment type="similarity">
    <text evidence="1">Belongs to the TSR2 family.</text>
</comment>
<evidence type="ECO:0008006" key="6">
    <source>
        <dbReference type="Google" id="ProtNLM"/>
    </source>
</evidence>
<dbReference type="InParanoid" id="A0A165DR79"/>
<evidence type="ECO:0000313" key="5">
    <source>
        <dbReference type="Proteomes" id="UP000076842"/>
    </source>
</evidence>
<feature type="compositionally biased region" description="Acidic residues" evidence="3">
    <location>
        <begin position="146"/>
        <end position="175"/>
    </location>
</feature>
<dbReference type="AlphaFoldDB" id="A0A165DR79"/>
<keyword evidence="5" id="KW-1185">Reference proteome</keyword>
<sequence>MTSSTPAPTPAQLTLFARSVLAHLRLWPALRLALSNDLPPSSSTSTTPSSSSQSVQLFASEIVELFAAAKGQGPGEEDVEDLLLQVMDEEYETLVEDDSAEGIARGLITSWRGLADPSAEAAVKLLEEQADRAGRTKLQVQRREEVEETSEDGEDEGEGEGEGVGEGDMDVEMTTEEAPQLVERTERAEPVVDDDGFTLVQKKVRR</sequence>
<dbReference type="GO" id="GO:0006364">
    <property type="term" value="P:rRNA processing"/>
    <property type="evidence" value="ECO:0007669"/>
    <property type="project" value="UniProtKB-KW"/>
</dbReference>
<evidence type="ECO:0000256" key="3">
    <source>
        <dbReference type="SAM" id="MobiDB-lite"/>
    </source>
</evidence>
<organism evidence="4 5">
    <name type="scientific">Calocera cornea HHB12733</name>
    <dbReference type="NCBI Taxonomy" id="1353952"/>
    <lineage>
        <taxon>Eukaryota</taxon>
        <taxon>Fungi</taxon>
        <taxon>Dikarya</taxon>
        <taxon>Basidiomycota</taxon>
        <taxon>Agaricomycotina</taxon>
        <taxon>Dacrymycetes</taxon>
        <taxon>Dacrymycetales</taxon>
        <taxon>Dacrymycetaceae</taxon>
        <taxon>Calocera</taxon>
    </lineage>
</organism>
<evidence type="ECO:0000256" key="2">
    <source>
        <dbReference type="ARBA" id="ARBA00022552"/>
    </source>
</evidence>
<reference evidence="4 5" key="1">
    <citation type="journal article" date="2016" name="Mol. Biol. Evol.">
        <title>Comparative Genomics of Early-Diverging Mushroom-Forming Fungi Provides Insights into the Origins of Lignocellulose Decay Capabilities.</title>
        <authorList>
            <person name="Nagy L.G."/>
            <person name="Riley R."/>
            <person name="Tritt A."/>
            <person name="Adam C."/>
            <person name="Daum C."/>
            <person name="Floudas D."/>
            <person name="Sun H."/>
            <person name="Yadav J.S."/>
            <person name="Pangilinan J."/>
            <person name="Larsson K.H."/>
            <person name="Matsuura K."/>
            <person name="Barry K."/>
            <person name="Labutti K."/>
            <person name="Kuo R."/>
            <person name="Ohm R.A."/>
            <person name="Bhattacharya S.S."/>
            <person name="Shirouzu T."/>
            <person name="Yoshinaga Y."/>
            <person name="Martin F.M."/>
            <person name="Grigoriev I.V."/>
            <person name="Hibbett D.S."/>
        </authorList>
    </citation>
    <scope>NUCLEOTIDE SEQUENCE [LARGE SCALE GENOMIC DNA]</scope>
    <source>
        <strain evidence="4 5">HHB12733</strain>
    </source>
</reference>